<evidence type="ECO:0000313" key="5">
    <source>
        <dbReference type="Proteomes" id="UP000460221"/>
    </source>
</evidence>
<keyword evidence="2" id="KW-0472">Membrane</keyword>
<keyword evidence="5" id="KW-1185">Reference proteome</keyword>
<feature type="domain" description="Low molecular weight protein antigen 6 PH" evidence="3">
    <location>
        <begin position="77"/>
        <end position="143"/>
    </location>
</feature>
<dbReference type="Proteomes" id="UP000460221">
    <property type="component" value="Unassembled WGS sequence"/>
</dbReference>
<feature type="transmembrane region" description="Helical" evidence="2">
    <location>
        <begin position="30"/>
        <end position="52"/>
    </location>
</feature>
<organism evidence="4 5">
    <name type="scientific">Nakamurella alba</name>
    <dbReference type="NCBI Taxonomy" id="2665158"/>
    <lineage>
        <taxon>Bacteria</taxon>
        <taxon>Bacillati</taxon>
        <taxon>Actinomycetota</taxon>
        <taxon>Actinomycetes</taxon>
        <taxon>Nakamurellales</taxon>
        <taxon>Nakamurellaceae</taxon>
        <taxon>Nakamurella</taxon>
    </lineage>
</organism>
<feature type="transmembrane region" description="Helical" evidence="2">
    <location>
        <begin position="58"/>
        <end position="75"/>
    </location>
</feature>
<gene>
    <name evidence="4" type="ORF">GIS00_03895</name>
</gene>
<dbReference type="AlphaFoldDB" id="A0A7K1FI28"/>
<feature type="compositionally biased region" description="Low complexity" evidence="1">
    <location>
        <begin position="146"/>
        <end position="158"/>
    </location>
</feature>
<evidence type="ECO:0000256" key="1">
    <source>
        <dbReference type="SAM" id="MobiDB-lite"/>
    </source>
</evidence>
<sequence length="229" mass="24080">MAGSWPALPGMPERARDSATMVGVSRPDRAVFRLPLVSLAFPVLLFVCATPLATVRVWLLWVYLAPVLAVFYVLLTRTTVTPESITTSGLLGRRRIAWSDLDGFEFRGPRWAVAVTTAGKRIRLPMIRPRDLPVLAEVSGGRLNLAAPPADTDTNTDTGLETETDAPTDAFVPAQPTDTTGVTDTPVPTTPDAAPDNAVDATPDGSGTGNGGHEATAAPAADRPAGRDG</sequence>
<comment type="caution">
    <text evidence="4">The sequence shown here is derived from an EMBL/GenBank/DDBJ whole genome shotgun (WGS) entry which is preliminary data.</text>
</comment>
<evidence type="ECO:0000256" key="2">
    <source>
        <dbReference type="SAM" id="Phobius"/>
    </source>
</evidence>
<protein>
    <recommendedName>
        <fullName evidence="3">Low molecular weight protein antigen 6 PH domain-containing protein</fullName>
    </recommendedName>
</protein>
<accession>A0A7K1FI28</accession>
<name>A0A7K1FI28_9ACTN</name>
<feature type="region of interest" description="Disordered" evidence="1">
    <location>
        <begin position="144"/>
        <end position="229"/>
    </location>
</feature>
<dbReference type="Pfam" id="PF10756">
    <property type="entry name" value="bPH_6"/>
    <property type="match status" value="1"/>
</dbReference>
<reference evidence="4 5" key="1">
    <citation type="submission" date="2019-11" db="EMBL/GenBank/DDBJ databases">
        <authorList>
            <person name="Jiang L.-Q."/>
        </authorList>
    </citation>
    <scope>NUCLEOTIDE SEQUENCE [LARGE SCALE GENOMIC DNA]</scope>
    <source>
        <strain evidence="4 5">YIM 132087</strain>
    </source>
</reference>
<evidence type="ECO:0000259" key="3">
    <source>
        <dbReference type="Pfam" id="PF10756"/>
    </source>
</evidence>
<evidence type="ECO:0000313" key="4">
    <source>
        <dbReference type="EMBL" id="MTD13089.1"/>
    </source>
</evidence>
<dbReference type="EMBL" id="WLYK01000001">
    <property type="protein sequence ID" value="MTD13089.1"/>
    <property type="molecule type" value="Genomic_DNA"/>
</dbReference>
<keyword evidence="2" id="KW-0812">Transmembrane</keyword>
<dbReference type="InterPro" id="IPR019692">
    <property type="entry name" value="CFP-6_PH"/>
</dbReference>
<keyword evidence="2" id="KW-1133">Transmembrane helix</keyword>
<proteinExistence type="predicted"/>
<feature type="compositionally biased region" description="Low complexity" evidence="1">
    <location>
        <begin position="176"/>
        <end position="204"/>
    </location>
</feature>